<dbReference type="EMBL" id="CP002546">
    <property type="protein sequence ID" value="ADY61853.1"/>
    <property type="molecule type" value="Genomic_DNA"/>
</dbReference>
<reference evidence="4" key="1">
    <citation type="submission" date="2011-02" db="EMBL/GenBank/DDBJ databases">
        <title>The complete genome of Planctomyces brasiliensis DSM 5305.</title>
        <authorList>
            <person name="Lucas S."/>
            <person name="Copeland A."/>
            <person name="Lapidus A."/>
            <person name="Bruce D."/>
            <person name="Goodwin L."/>
            <person name="Pitluck S."/>
            <person name="Kyrpides N."/>
            <person name="Mavromatis K."/>
            <person name="Pagani I."/>
            <person name="Ivanova N."/>
            <person name="Ovchinnikova G."/>
            <person name="Lu M."/>
            <person name="Detter J.C."/>
            <person name="Han C."/>
            <person name="Land M."/>
            <person name="Hauser L."/>
            <person name="Markowitz V."/>
            <person name="Cheng J.-F."/>
            <person name="Hugenholtz P."/>
            <person name="Woyke T."/>
            <person name="Wu D."/>
            <person name="Tindall B."/>
            <person name="Pomrenke H.G."/>
            <person name="Brambilla E."/>
            <person name="Klenk H.-P."/>
            <person name="Eisen J.A."/>
        </authorList>
    </citation>
    <scope>NUCLEOTIDE SEQUENCE [LARGE SCALE GENOMIC DNA]</scope>
    <source>
        <strain evidence="4">ATCC 49424 / DSM 5305 / JCM 21570 / NBRC 103401 / IFAM 1448</strain>
    </source>
</reference>
<evidence type="ECO:0000256" key="1">
    <source>
        <dbReference type="SAM" id="SignalP"/>
    </source>
</evidence>
<dbReference type="KEGG" id="pbs:Plabr_4280"/>
<proteinExistence type="predicted"/>
<sequence length="272" mass="29266">MTITFVTWSQQSRLRLLLCFAIAATSLLNSAWAAEEASLARIAIYDHSEKLSNGPKNLLRFLTPENGFQCTVVSPADIRSGVLKDFDVLIMPGGSASKQSEMLEESGRKAILKFVESGHGYVGICAGSYLASSHYPWSLGLVNARVWDRDHWARGTGQVSLCLSAAGCEVLSQTGTHPEVYYGQGPLLAPDTKSHLPGYEVLATYETEVAKKGAPVGAMTGTHAIIRTKYGQGRVICFSPHPEVDGGPNSLMLHGVRWASEGQATAETTPQN</sequence>
<dbReference type="Pfam" id="PF09825">
    <property type="entry name" value="BPL_N"/>
    <property type="match status" value="2"/>
</dbReference>
<feature type="signal peptide" evidence="1">
    <location>
        <begin position="1"/>
        <end position="33"/>
    </location>
</feature>
<dbReference type="HOGENOM" id="CLU_057558_2_0_0"/>
<dbReference type="eggNOG" id="COG4285">
    <property type="taxonomic scope" value="Bacteria"/>
</dbReference>
<name>F0SJ04_RUBBR</name>
<dbReference type="RefSeq" id="WP_013630558.1">
    <property type="nucleotide sequence ID" value="NC_015174.1"/>
</dbReference>
<evidence type="ECO:0000259" key="2">
    <source>
        <dbReference type="Pfam" id="PF09825"/>
    </source>
</evidence>
<keyword evidence="1" id="KW-0732">Signal</keyword>
<feature type="domain" description="Biotin-protein ligase N-terminal" evidence="2">
    <location>
        <begin position="87"/>
        <end position="143"/>
    </location>
</feature>
<dbReference type="SUPFAM" id="SSF52317">
    <property type="entry name" value="Class I glutamine amidotransferase-like"/>
    <property type="match status" value="1"/>
</dbReference>
<dbReference type="InterPro" id="IPR015834">
    <property type="entry name" value="UCP016642"/>
</dbReference>
<dbReference type="PIRSF" id="PIRSF016642">
    <property type="entry name" value="UCP016642"/>
    <property type="match status" value="1"/>
</dbReference>
<dbReference type="STRING" id="756272.Plabr_4280"/>
<dbReference type="Proteomes" id="UP000006860">
    <property type="component" value="Chromosome"/>
</dbReference>
<feature type="chain" id="PRO_5003257026" evidence="1">
    <location>
        <begin position="34"/>
        <end position="272"/>
    </location>
</feature>
<accession>F0SJ04</accession>
<dbReference type="GO" id="GO:0016874">
    <property type="term" value="F:ligase activity"/>
    <property type="evidence" value="ECO:0007669"/>
    <property type="project" value="UniProtKB-KW"/>
</dbReference>
<dbReference type="AlphaFoldDB" id="F0SJ04"/>
<feature type="domain" description="Biotin-protein ligase N-terminal" evidence="2">
    <location>
        <begin position="155"/>
        <end position="245"/>
    </location>
</feature>
<dbReference type="InterPro" id="IPR019197">
    <property type="entry name" value="Biotin-prot_ligase_N"/>
</dbReference>
<organism evidence="3 4">
    <name type="scientific">Rubinisphaera brasiliensis (strain ATCC 49424 / DSM 5305 / JCM 21570 / IAM 15109 / NBRC 103401 / IFAM 1448)</name>
    <name type="common">Planctomyces brasiliensis</name>
    <dbReference type="NCBI Taxonomy" id="756272"/>
    <lineage>
        <taxon>Bacteria</taxon>
        <taxon>Pseudomonadati</taxon>
        <taxon>Planctomycetota</taxon>
        <taxon>Planctomycetia</taxon>
        <taxon>Planctomycetales</taxon>
        <taxon>Planctomycetaceae</taxon>
        <taxon>Rubinisphaera</taxon>
    </lineage>
</organism>
<dbReference type="OrthoDB" id="8333609at2"/>
<gene>
    <name evidence="3" type="ordered locus">Plabr_4280</name>
</gene>
<keyword evidence="3" id="KW-0436">Ligase</keyword>
<evidence type="ECO:0000313" key="3">
    <source>
        <dbReference type="EMBL" id="ADY61853.1"/>
    </source>
</evidence>
<protein>
    <submittedName>
        <fullName evidence="3">Biotin apo-protein ligase-related protein</fullName>
    </submittedName>
</protein>
<dbReference type="InterPro" id="IPR029062">
    <property type="entry name" value="Class_I_gatase-like"/>
</dbReference>
<evidence type="ECO:0000313" key="4">
    <source>
        <dbReference type="Proteomes" id="UP000006860"/>
    </source>
</evidence>
<keyword evidence="4" id="KW-1185">Reference proteome</keyword>
<dbReference type="Gene3D" id="3.40.50.880">
    <property type="match status" value="1"/>
</dbReference>